<dbReference type="InterPro" id="IPR006447">
    <property type="entry name" value="Myb_dom_plants"/>
</dbReference>
<evidence type="ECO:0000259" key="10">
    <source>
        <dbReference type="PROSITE" id="PS50110"/>
    </source>
</evidence>
<dbReference type="GO" id="GO:0005634">
    <property type="term" value="C:nucleus"/>
    <property type="evidence" value="ECO:0007669"/>
    <property type="project" value="UniProtKB-SubCell"/>
</dbReference>
<organism evidence="12 13">
    <name type="scientific">Trapa incisa</name>
    <dbReference type="NCBI Taxonomy" id="236973"/>
    <lineage>
        <taxon>Eukaryota</taxon>
        <taxon>Viridiplantae</taxon>
        <taxon>Streptophyta</taxon>
        <taxon>Embryophyta</taxon>
        <taxon>Tracheophyta</taxon>
        <taxon>Spermatophyta</taxon>
        <taxon>Magnoliopsida</taxon>
        <taxon>eudicotyledons</taxon>
        <taxon>Gunneridae</taxon>
        <taxon>Pentapetalae</taxon>
        <taxon>rosids</taxon>
        <taxon>malvids</taxon>
        <taxon>Myrtales</taxon>
        <taxon>Lythraceae</taxon>
        <taxon>Trapa</taxon>
    </lineage>
</organism>
<dbReference type="NCBIfam" id="TIGR01557">
    <property type="entry name" value="myb_SHAQKYF"/>
    <property type="match status" value="1"/>
</dbReference>
<dbReference type="InterPro" id="IPR011006">
    <property type="entry name" value="CheY-like_superfamily"/>
</dbReference>
<comment type="subcellular location">
    <subcellularLocation>
        <location evidence="1">Nucleus</location>
    </subcellularLocation>
</comment>
<keyword evidence="2 8" id="KW-0597">Phosphoprotein</keyword>
<dbReference type="InterPro" id="IPR001005">
    <property type="entry name" value="SANT/Myb"/>
</dbReference>
<feature type="compositionally biased region" description="Basic and acidic residues" evidence="9">
    <location>
        <begin position="200"/>
        <end position="210"/>
    </location>
</feature>
<keyword evidence="5" id="KW-0010">Activator</keyword>
<dbReference type="Gene3D" id="1.10.10.60">
    <property type="entry name" value="Homeodomain-like"/>
    <property type="match status" value="1"/>
</dbReference>
<dbReference type="FunFam" id="1.10.10.60:FF:000007">
    <property type="entry name" value="Two-component response regulator"/>
    <property type="match status" value="1"/>
</dbReference>
<keyword evidence="3" id="KW-0902">Two-component regulatory system</keyword>
<evidence type="ECO:0000256" key="3">
    <source>
        <dbReference type="ARBA" id="ARBA00023012"/>
    </source>
</evidence>
<evidence type="ECO:0000256" key="8">
    <source>
        <dbReference type="PROSITE-ProRule" id="PRU00169"/>
    </source>
</evidence>
<name>A0AAN7KXU4_9MYRT</name>
<evidence type="ECO:0000259" key="11">
    <source>
        <dbReference type="PROSITE" id="PS51294"/>
    </source>
</evidence>
<keyword evidence="7" id="KW-0539">Nucleus</keyword>
<feature type="domain" description="HTH myb-type" evidence="11">
    <location>
        <begin position="210"/>
        <end position="269"/>
    </location>
</feature>
<reference evidence="12 13" key="1">
    <citation type="journal article" date="2023" name="Hortic Res">
        <title>Pangenome of water caltrop reveals structural variations and asymmetric subgenome divergence after allopolyploidization.</title>
        <authorList>
            <person name="Zhang X."/>
            <person name="Chen Y."/>
            <person name="Wang L."/>
            <person name="Yuan Y."/>
            <person name="Fang M."/>
            <person name="Shi L."/>
            <person name="Lu R."/>
            <person name="Comes H.P."/>
            <person name="Ma Y."/>
            <person name="Chen Y."/>
            <person name="Huang G."/>
            <person name="Zhou Y."/>
            <person name="Zheng Z."/>
            <person name="Qiu Y."/>
        </authorList>
    </citation>
    <scope>NUCLEOTIDE SEQUENCE [LARGE SCALE GENOMIC DNA]</scope>
    <source>
        <tissue evidence="12">Roots</tissue>
    </source>
</reference>
<dbReference type="Gene3D" id="3.40.50.2300">
    <property type="match status" value="1"/>
</dbReference>
<feature type="modified residue" description="4-aspartylphosphate" evidence="8">
    <location>
        <position position="77"/>
    </location>
</feature>
<evidence type="ECO:0000256" key="5">
    <source>
        <dbReference type="ARBA" id="ARBA00023159"/>
    </source>
</evidence>
<dbReference type="PANTHER" id="PTHR43874:SF205">
    <property type="entry name" value="TWO-COMPONENT RESPONSE REGULATOR ORR23"/>
    <property type="match status" value="1"/>
</dbReference>
<proteinExistence type="predicted"/>
<evidence type="ECO:0000256" key="9">
    <source>
        <dbReference type="SAM" id="MobiDB-lite"/>
    </source>
</evidence>
<dbReference type="GO" id="GO:0003677">
    <property type="term" value="F:DNA binding"/>
    <property type="evidence" value="ECO:0007669"/>
    <property type="project" value="InterPro"/>
</dbReference>
<dbReference type="InterPro" id="IPR009057">
    <property type="entry name" value="Homeodomain-like_sf"/>
</dbReference>
<comment type="caution">
    <text evidence="12">The sequence shown here is derived from an EMBL/GenBank/DDBJ whole genome shotgun (WGS) entry which is preliminary data.</text>
</comment>
<feature type="region of interest" description="Disordered" evidence="9">
    <location>
        <begin position="156"/>
        <end position="215"/>
    </location>
</feature>
<feature type="domain" description="Response regulatory" evidence="10">
    <location>
        <begin position="26"/>
        <end position="141"/>
    </location>
</feature>
<dbReference type="AlphaFoldDB" id="A0AAN7KXU4"/>
<dbReference type="SUPFAM" id="SSF52172">
    <property type="entry name" value="CheY-like"/>
    <property type="match status" value="1"/>
</dbReference>
<keyword evidence="4" id="KW-0805">Transcription regulation</keyword>
<dbReference type="SMART" id="SM00448">
    <property type="entry name" value="REC"/>
    <property type="match status" value="1"/>
</dbReference>
<dbReference type="InterPro" id="IPR001789">
    <property type="entry name" value="Sig_transdc_resp-reg_receiver"/>
</dbReference>
<dbReference type="CDD" id="cd17584">
    <property type="entry name" value="REC_typeB_ARR-like"/>
    <property type="match status" value="1"/>
</dbReference>
<dbReference type="PROSITE" id="PS51294">
    <property type="entry name" value="HTH_MYB"/>
    <property type="match status" value="1"/>
</dbReference>
<dbReference type="InterPro" id="IPR045279">
    <property type="entry name" value="ARR-like"/>
</dbReference>
<gene>
    <name evidence="12" type="ORF">SAY87_029253</name>
</gene>
<evidence type="ECO:0000313" key="12">
    <source>
        <dbReference type="EMBL" id="KAK4774234.1"/>
    </source>
</evidence>
<evidence type="ECO:0000256" key="7">
    <source>
        <dbReference type="ARBA" id="ARBA00023242"/>
    </source>
</evidence>
<evidence type="ECO:0000313" key="13">
    <source>
        <dbReference type="Proteomes" id="UP001345219"/>
    </source>
</evidence>
<dbReference type="GO" id="GO:0009736">
    <property type="term" value="P:cytokinin-activated signaling pathway"/>
    <property type="evidence" value="ECO:0007669"/>
    <property type="project" value="InterPro"/>
</dbReference>
<sequence>MTVENRKGGFVGGDEGSRDPFPAGMRVLAVDDDPACLKILETLLMRCKYHVTTTNQAITALNMLRENRNKFDLVISDVNMPDMDGFKLLELVGLEMDIPVIMLSAYSDPELVLKGVTHGAVDYLCKPVRIEELKNIWQHVVRRKKLEQMDQQKSLRNVGDHTGTKEGGHATSVGTDSDLNGKVSRKRNDPNEEEEDGGEENGHENDDSGSQKKPRVVWSPDLHQKFVAAVNQLGLARAVPKKILDLMNVEVLTRENVASHLQKYRLYLKRISNVASQANLVAALGSKDPSYMRYGSFDGYEDFRAFTGLGKLSTTSPSSYSYNGMLGRLNTPTGLGFRGISSSGLSQPNQLQNSVGSTDYMGQLQSQGAINPVSNLFGGVPTKLEVNQMHLQNKLISYQELKAEDPVTSRLANKLTNQPMTTTSSSGNSSLVTVMSSHFLQKNCIKPSVQMGGLHFELVDAGSSDIMDQSRCSDIWNVCTAQNSKPSPINIPMPLSSPLNNFQLPLNGNFPLSTSSVRDSHIDFSSNAVSGCNDDSRHDIACQGGLVSTSNYTVQIVDYGRDSHIDFSSNAVSGCNDDSRHDIACQGGLVSTSNYTVQTVDYGQSSRSAQSVTLAGGFVGQDVDHQGTAFCNRSSDIPSDVQLSPAVIPADVLNLKGGISSFDSNLRSDNYLPEQSKIQEDEFFQGPFEPLDELMNAVIKREYNDGVLLDGDWV</sequence>
<dbReference type="PROSITE" id="PS50110">
    <property type="entry name" value="RESPONSE_REGULATORY"/>
    <property type="match status" value="1"/>
</dbReference>
<keyword evidence="13" id="KW-1185">Reference proteome</keyword>
<dbReference type="Pfam" id="PF00072">
    <property type="entry name" value="Response_reg"/>
    <property type="match status" value="1"/>
</dbReference>
<feature type="compositionally biased region" description="Basic and acidic residues" evidence="9">
    <location>
        <begin position="158"/>
        <end position="168"/>
    </location>
</feature>
<dbReference type="InterPro" id="IPR017930">
    <property type="entry name" value="Myb_dom"/>
</dbReference>
<dbReference type="Proteomes" id="UP001345219">
    <property type="component" value="Chromosome 22"/>
</dbReference>
<dbReference type="GO" id="GO:0000160">
    <property type="term" value="P:phosphorelay signal transduction system"/>
    <property type="evidence" value="ECO:0007669"/>
    <property type="project" value="UniProtKB-KW"/>
</dbReference>
<evidence type="ECO:0008006" key="14">
    <source>
        <dbReference type="Google" id="ProtNLM"/>
    </source>
</evidence>
<dbReference type="PANTHER" id="PTHR43874">
    <property type="entry name" value="TWO-COMPONENT RESPONSE REGULATOR"/>
    <property type="match status" value="1"/>
</dbReference>
<evidence type="ECO:0000256" key="4">
    <source>
        <dbReference type="ARBA" id="ARBA00023015"/>
    </source>
</evidence>
<evidence type="ECO:0000256" key="6">
    <source>
        <dbReference type="ARBA" id="ARBA00023163"/>
    </source>
</evidence>
<evidence type="ECO:0000256" key="1">
    <source>
        <dbReference type="ARBA" id="ARBA00004123"/>
    </source>
</evidence>
<evidence type="ECO:0000256" key="2">
    <source>
        <dbReference type="ARBA" id="ARBA00022553"/>
    </source>
</evidence>
<dbReference type="SUPFAM" id="SSF46689">
    <property type="entry name" value="Homeodomain-like"/>
    <property type="match status" value="1"/>
</dbReference>
<protein>
    <recommendedName>
        <fullName evidence="14">Two-component response regulator</fullName>
    </recommendedName>
</protein>
<accession>A0AAN7KXU4</accession>
<dbReference type="Pfam" id="PF00249">
    <property type="entry name" value="Myb_DNA-binding"/>
    <property type="match status" value="1"/>
</dbReference>
<dbReference type="EMBL" id="JAXIOK010000004">
    <property type="protein sequence ID" value="KAK4774234.1"/>
    <property type="molecule type" value="Genomic_DNA"/>
</dbReference>
<keyword evidence="6" id="KW-0804">Transcription</keyword>